<dbReference type="SUPFAM" id="SSF56935">
    <property type="entry name" value="Porins"/>
    <property type="match status" value="1"/>
</dbReference>
<dbReference type="InterPro" id="IPR036942">
    <property type="entry name" value="Beta-barrel_TonB_sf"/>
</dbReference>
<evidence type="ECO:0000313" key="14">
    <source>
        <dbReference type="Proteomes" id="UP001476282"/>
    </source>
</evidence>
<dbReference type="InterPro" id="IPR000531">
    <property type="entry name" value="Beta-barrel_TonB"/>
</dbReference>
<proteinExistence type="inferred from homology"/>
<organism evidence="13 14">
    <name type="scientific">Haloferula sargassicola</name>
    <dbReference type="NCBI Taxonomy" id="490096"/>
    <lineage>
        <taxon>Bacteria</taxon>
        <taxon>Pseudomonadati</taxon>
        <taxon>Verrucomicrobiota</taxon>
        <taxon>Verrucomicrobiia</taxon>
        <taxon>Verrucomicrobiales</taxon>
        <taxon>Verrucomicrobiaceae</taxon>
        <taxon>Haloferula</taxon>
    </lineage>
</organism>
<accession>A0ABP9UP45</accession>
<reference evidence="13 14" key="1">
    <citation type="submission" date="2024-02" db="EMBL/GenBank/DDBJ databases">
        <title>Haloferula sargassicola NBRC 104335.</title>
        <authorList>
            <person name="Ichikawa N."/>
            <person name="Katano-Makiyama Y."/>
            <person name="Hidaka K."/>
        </authorList>
    </citation>
    <scope>NUCLEOTIDE SEQUENCE [LARGE SCALE GENOMIC DNA]</scope>
    <source>
        <strain evidence="13 14">NBRC 104335</strain>
    </source>
</reference>
<dbReference type="PROSITE" id="PS00430">
    <property type="entry name" value="TONB_DEPENDENT_REC_1"/>
    <property type="match status" value="1"/>
</dbReference>
<evidence type="ECO:0000256" key="7">
    <source>
        <dbReference type="ARBA" id="ARBA00023136"/>
    </source>
</evidence>
<dbReference type="EMBL" id="BAABRI010000004">
    <property type="protein sequence ID" value="GAA5481799.1"/>
    <property type="molecule type" value="Genomic_DNA"/>
</dbReference>
<comment type="subcellular location">
    <subcellularLocation>
        <location evidence="1 9">Cell outer membrane</location>
        <topology evidence="1 9">Multi-pass membrane protein</topology>
    </subcellularLocation>
</comment>
<gene>
    <name evidence="13" type="ORF">Hsar01_01010</name>
</gene>
<keyword evidence="2 9" id="KW-0813">Transport</keyword>
<evidence type="ECO:0000259" key="11">
    <source>
        <dbReference type="Pfam" id="PF00593"/>
    </source>
</evidence>
<sequence>MLHRTHDFFQTNDTFMKPTFFLRAGSLLLGLPTLLIADDDFNDTPDFEKPIGALDTVVVTANRSGQTLFDQVQPANVLAGPELQLKLAPTLGETLNHEPGVSSTNFGPGASRPVIRGLGDDRLRVLQNGTSVLDVSNVSPDHAVASDPLSMTAVEVVRGPATLLYGPNTLGGVVNVIDDRIATEPFDGSWPSGRFGVTGGTADDLFSQSGAVHWGAGPLVFHLDGFNRETENLEIPGFARSALLRSSDPPGTPQPYGVLPNSATHSKGAGAGISYVTDAGYLGLSYSGIESKYGTVAEPDVTIGLSQRRVEMKGALHSPTSWIKDLKLDLGYSDYHHTEFEGPAPGTQFMIEGFNGRLELLHEPVAGLEGAVGIETQVNEFSALGSEAFLPTVDNESYSTFFFEEYGFDPFRLQFGARYDHQSSETTTNPLFGAGLSRDFDAFSGSVALVYEPVEGYSATVSLGYAQRPPTYVELFANGPHVATGSFEIGDPNLGTEDALSLDVSLKKNTGRVTGSVSGYYYRFDDFISAQPTGAFDPADGFPIYAYQPVDAEFYGGEIETVFRLIGSDPDSVPVVSDDPKAPLPADSSIGDEHQLDLTLRADYVHAENRKTSEPLPRIPPFRASAGLDYHYGPFGAGIECQYAAKQDRTATFELPTDGYVLVNASIHYVLSSGPVETTFFIKGTNLTDEEARMSTSFLKDVAPIAGRGLVCGIRSEF</sequence>
<keyword evidence="4 9" id="KW-0812">Transmembrane</keyword>
<keyword evidence="6 10" id="KW-0798">TonB box</keyword>
<comment type="similarity">
    <text evidence="9 10">Belongs to the TonB-dependent receptor family.</text>
</comment>
<dbReference type="InterPro" id="IPR010916">
    <property type="entry name" value="TonB_box_CS"/>
</dbReference>
<evidence type="ECO:0000256" key="4">
    <source>
        <dbReference type="ARBA" id="ARBA00022692"/>
    </source>
</evidence>
<evidence type="ECO:0000256" key="2">
    <source>
        <dbReference type="ARBA" id="ARBA00022448"/>
    </source>
</evidence>
<dbReference type="InterPro" id="IPR012910">
    <property type="entry name" value="Plug_dom"/>
</dbReference>
<feature type="domain" description="TonB-dependent receptor-like beta-barrel" evidence="11">
    <location>
        <begin position="276"/>
        <end position="686"/>
    </location>
</feature>
<evidence type="ECO:0000256" key="1">
    <source>
        <dbReference type="ARBA" id="ARBA00004571"/>
    </source>
</evidence>
<dbReference type="Pfam" id="PF07715">
    <property type="entry name" value="Plug"/>
    <property type="match status" value="1"/>
</dbReference>
<evidence type="ECO:0000256" key="5">
    <source>
        <dbReference type="ARBA" id="ARBA00022729"/>
    </source>
</evidence>
<keyword evidence="7 9" id="KW-0472">Membrane</keyword>
<keyword evidence="5" id="KW-0732">Signal</keyword>
<keyword evidence="3 9" id="KW-1134">Transmembrane beta strand</keyword>
<dbReference type="Proteomes" id="UP001476282">
    <property type="component" value="Unassembled WGS sequence"/>
</dbReference>
<evidence type="ECO:0000256" key="10">
    <source>
        <dbReference type="RuleBase" id="RU003357"/>
    </source>
</evidence>
<name>A0ABP9UP45_9BACT</name>
<dbReference type="Gene3D" id="2.40.170.20">
    <property type="entry name" value="TonB-dependent receptor, beta-barrel domain"/>
    <property type="match status" value="1"/>
</dbReference>
<evidence type="ECO:0000256" key="8">
    <source>
        <dbReference type="ARBA" id="ARBA00023237"/>
    </source>
</evidence>
<dbReference type="Pfam" id="PF00593">
    <property type="entry name" value="TonB_dep_Rec_b-barrel"/>
    <property type="match status" value="1"/>
</dbReference>
<dbReference type="PROSITE" id="PS52016">
    <property type="entry name" value="TONB_DEPENDENT_REC_3"/>
    <property type="match status" value="1"/>
</dbReference>
<evidence type="ECO:0000259" key="12">
    <source>
        <dbReference type="Pfam" id="PF07715"/>
    </source>
</evidence>
<comment type="caution">
    <text evidence="13">The sequence shown here is derived from an EMBL/GenBank/DDBJ whole genome shotgun (WGS) entry which is preliminary data.</text>
</comment>
<keyword evidence="13" id="KW-0675">Receptor</keyword>
<protein>
    <submittedName>
        <fullName evidence="13">TonB-dependent receptor NMB0964</fullName>
    </submittedName>
</protein>
<keyword evidence="14" id="KW-1185">Reference proteome</keyword>
<dbReference type="InterPro" id="IPR039426">
    <property type="entry name" value="TonB-dep_rcpt-like"/>
</dbReference>
<dbReference type="PANTHER" id="PTHR30069">
    <property type="entry name" value="TONB-DEPENDENT OUTER MEMBRANE RECEPTOR"/>
    <property type="match status" value="1"/>
</dbReference>
<evidence type="ECO:0000256" key="9">
    <source>
        <dbReference type="PROSITE-ProRule" id="PRU01360"/>
    </source>
</evidence>
<evidence type="ECO:0000256" key="6">
    <source>
        <dbReference type="ARBA" id="ARBA00023077"/>
    </source>
</evidence>
<keyword evidence="8 9" id="KW-0998">Cell outer membrane</keyword>
<dbReference type="Gene3D" id="2.170.130.10">
    <property type="entry name" value="TonB-dependent receptor, plug domain"/>
    <property type="match status" value="1"/>
</dbReference>
<dbReference type="PANTHER" id="PTHR30069:SF40">
    <property type="entry name" value="TONB-DEPENDENT RECEPTOR NMB0964-RELATED"/>
    <property type="match status" value="1"/>
</dbReference>
<dbReference type="InterPro" id="IPR037066">
    <property type="entry name" value="Plug_dom_sf"/>
</dbReference>
<evidence type="ECO:0000256" key="3">
    <source>
        <dbReference type="ARBA" id="ARBA00022452"/>
    </source>
</evidence>
<evidence type="ECO:0000313" key="13">
    <source>
        <dbReference type="EMBL" id="GAA5481799.1"/>
    </source>
</evidence>
<feature type="domain" description="TonB-dependent receptor plug" evidence="12">
    <location>
        <begin position="70"/>
        <end position="173"/>
    </location>
</feature>